<sequence>MITSLRVGIAAVGGSGWTGGLTTVELLVRAVRSLPVIEQPKLLLVATDRTLPDWPLYIPFADLFDNLLFCGQNIAAAQQIIPSAILVPTDDLFTHIDFYFPVNSDVWPGLCAASWIPDFQHRFLPDLFSASELAWRDAAFARIAAEARLIVLKSLTVEDDFRRFYPDSTAKTRVLRYSVDPPADWLSSDPAAIQAKYNLPDKFVLCSNQFWQHKNHIVLFQAIALLKQAGLSIPVVCTGPTHDYRRPDYFRLLQHCIGELGISDQIHILGIIPRVDQIQLLRRCLLAVQPSLFEGLSLIVCETRALGKPIILSDLAVHAEHEYGVLFDKDSPRDLAVKMASMLANANPGPDSAKESAAKAEAASRVRRFGRCFCELALEARSLFNLDRFLQRK</sequence>
<dbReference type="RefSeq" id="WP_066236948.1">
    <property type="nucleotide sequence ID" value="NZ_LSGP01000001.1"/>
</dbReference>
<organism evidence="2 3">
    <name type="scientific">Anaerosporomusa subterranea</name>
    <dbReference type="NCBI Taxonomy" id="1794912"/>
    <lineage>
        <taxon>Bacteria</taxon>
        <taxon>Bacillati</taxon>
        <taxon>Bacillota</taxon>
        <taxon>Negativicutes</taxon>
        <taxon>Acetonemataceae</taxon>
        <taxon>Anaerosporomusa</taxon>
    </lineage>
</organism>
<dbReference type="InterPro" id="IPR001296">
    <property type="entry name" value="Glyco_trans_1"/>
</dbReference>
<dbReference type="Proteomes" id="UP000076268">
    <property type="component" value="Unassembled WGS sequence"/>
</dbReference>
<dbReference type="Pfam" id="PF00534">
    <property type="entry name" value="Glycos_transf_1"/>
    <property type="match status" value="1"/>
</dbReference>
<dbReference type="PANTHER" id="PTHR46401:SF8">
    <property type="entry name" value="BLL6006 PROTEIN"/>
    <property type="match status" value="1"/>
</dbReference>
<dbReference type="AlphaFoldDB" id="A0A154BVX9"/>
<evidence type="ECO:0000313" key="3">
    <source>
        <dbReference type="Proteomes" id="UP000076268"/>
    </source>
</evidence>
<reference evidence="2 3" key="1">
    <citation type="submission" date="2016-02" db="EMBL/GenBank/DDBJ databases">
        <title>Anaerosporomusa subterraneum gen. nov., sp. nov., a spore-forming obligate anaerobe isolated from saprolite.</title>
        <authorList>
            <person name="Choi J.K."/>
            <person name="Shah M."/>
            <person name="Yee N."/>
        </authorList>
    </citation>
    <scope>NUCLEOTIDE SEQUENCE [LARGE SCALE GENOMIC DNA]</scope>
    <source>
        <strain evidence="2 3">RU4</strain>
    </source>
</reference>
<dbReference type="STRING" id="1794912.AXX12_01170"/>
<dbReference type="Gene3D" id="3.40.50.2000">
    <property type="entry name" value="Glycogen Phosphorylase B"/>
    <property type="match status" value="1"/>
</dbReference>
<accession>A0A154BVX9</accession>
<proteinExistence type="predicted"/>
<feature type="domain" description="Glycosyl transferase family 1" evidence="1">
    <location>
        <begin position="199"/>
        <end position="348"/>
    </location>
</feature>
<keyword evidence="3" id="KW-1185">Reference proteome</keyword>
<dbReference type="SUPFAM" id="SSF53756">
    <property type="entry name" value="UDP-Glycosyltransferase/glycogen phosphorylase"/>
    <property type="match status" value="1"/>
</dbReference>
<protein>
    <recommendedName>
        <fullName evidence="1">Glycosyl transferase family 1 domain-containing protein</fullName>
    </recommendedName>
</protein>
<comment type="caution">
    <text evidence="2">The sequence shown here is derived from an EMBL/GenBank/DDBJ whole genome shotgun (WGS) entry which is preliminary data.</text>
</comment>
<dbReference type="EMBL" id="LSGP01000001">
    <property type="protein sequence ID" value="KYZ78184.1"/>
    <property type="molecule type" value="Genomic_DNA"/>
</dbReference>
<dbReference type="PANTHER" id="PTHR46401">
    <property type="entry name" value="GLYCOSYLTRANSFERASE WBBK-RELATED"/>
    <property type="match status" value="1"/>
</dbReference>
<dbReference type="GO" id="GO:0016757">
    <property type="term" value="F:glycosyltransferase activity"/>
    <property type="evidence" value="ECO:0007669"/>
    <property type="project" value="InterPro"/>
</dbReference>
<evidence type="ECO:0000313" key="2">
    <source>
        <dbReference type="EMBL" id="KYZ78184.1"/>
    </source>
</evidence>
<gene>
    <name evidence="2" type="ORF">AXX12_01170</name>
</gene>
<evidence type="ECO:0000259" key="1">
    <source>
        <dbReference type="Pfam" id="PF00534"/>
    </source>
</evidence>
<name>A0A154BVX9_ANASB</name>